<gene>
    <name evidence="1" type="ORF">Atai01_71400</name>
</gene>
<reference evidence="1" key="1">
    <citation type="submission" date="2023-03" db="EMBL/GenBank/DDBJ databases">
        <title>Amycolatopsis taiwanensis NBRC 103393.</title>
        <authorList>
            <person name="Ichikawa N."/>
            <person name="Sato H."/>
            <person name="Tonouchi N."/>
        </authorList>
    </citation>
    <scope>NUCLEOTIDE SEQUENCE</scope>
    <source>
        <strain evidence="1">NBRC 103393</strain>
    </source>
</reference>
<dbReference type="EMBL" id="BSTI01000024">
    <property type="protein sequence ID" value="GLY70521.1"/>
    <property type="molecule type" value="Genomic_DNA"/>
</dbReference>
<keyword evidence="2" id="KW-1185">Reference proteome</keyword>
<proteinExistence type="predicted"/>
<dbReference type="RefSeq" id="WP_245617302.1">
    <property type="nucleotide sequence ID" value="NZ_BSTI01000024.1"/>
</dbReference>
<accession>A0A9W6VLH2</accession>
<dbReference type="Proteomes" id="UP001165136">
    <property type="component" value="Unassembled WGS sequence"/>
</dbReference>
<name>A0A9W6VLH2_9PSEU</name>
<organism evidence="1 2">
    <name type="scientific">Amycolatopsis taiwanensis</name>
    <dbReference type="NCBI Taxonomy" id="342230"/>
    <lineage>
        <taxon>Bacteria</taxon>
        <taxon>Bacillati</taxon>
        <taxon>Actinomycetota</taxon>
        <taxon>Actinomycetes</taxon>
        <taxon>Pseudonocardiales</taxon>
        <taxon>Pseudonocardiaceae</taxon>
        <taxon>Amycolatopsis</taxon>
    </lineage>
</organism>
<protein>
    <submittedName>
        <fullName evidence="1">Uncharacterized protein</fullName>
    </submittedName>
</protein>
<sequence length="52" mass="5330">MTNTESTVDSLIVWGACAGVGPGFTLEAAVVRLANDIAELRDDGGIRPVCAP</sequence>
<evidence type="ECO:0000313" key="1">
    <source>
        <dbReference type="EMBL" id="GLY70521.1"/>
    </source>
</evidence>
<comment type="caution">
    <text evidence="1">The sequence shown here is derived from an EMBL/GenBank/DDBJ whole genome shotgun (WGS) entry which is preliminary data.</text>
</comment>
<evidence type="ECO:0000313" key="2">
    <source>
        <dbReference type="Proteomes" id="UP001165136"/>
    </source>
</evidence>
<dbReference type="AlphaFoldDB" id="A0A9W6VLH2"/>